<protein>
    <recommendedName>
        <fullName evidence="10">VPS37 C-terminal domain-containing protein</fullName>
    </recommendedName>
</protein>
<dbReference type="AlphaFoldDB" id="A0AA89BXV5"/>
<dbReference type="PANTHER" id="PTHR13678">
    <property type="entry name" value="VACUOLAR PROTEIN SORTING-ASSOCIATED PROTEIN 37"/>
    <property type="match status" value="1"/>
</dbReference>
<dbReference type="PANTHER" id="PTHR13678:SF2">
    <property type="entry name" value="VACUOLAR PROTEIN SORTING-ASSOCIATED PROTEIN 37A"/>
    <property type="match status" value="1"/>
</dbReference>
<keyword evidence="3 7" id="KW-0813">Transport</keyword>
<organism evidence="11 12">
    <name type="scientific">Pinctada imbricata</name>
    <name type="common">Atlantic pearl-oyster</name>
    <name type="synonym">Pinctada martensii</name>
    <dbReference type="NCBI Taxonomy" id="66713"/>
    <lineage>
        <taxon>Eukaryota</taxon>
        <taxon>Metazoa</taxon>
        <taxon>Spiralia</taxon>
        <taxon>Lophotrochozoa</taxon>
        <taxon>Mollusca</taxon>
        <taxon>Bivalvia</taxon>
        <taxon>Autobranchia</taxon>
        <taxon>Pteriomorphia</taxon>
        <taxon>Pterioida</taxon>
        <taxon>Pterioidea</taxon>
        <taxon>Pteriidae</taxon>
        <taxon>Pinctada</taxon>
    </lineage>
</organism>
<dbReference type="InterPro" id="IPR037202">
    <property type="entry name" value="ESCRT_assembly_dom"/>
</dbReference>
<dbReference type="InterPro" id="IPR009851">
    <property type="entry name" value="Mod_r"/>
</dbReference>
<dbReference type="GO" id="GO:0031902">
    <property type="term" value="C:late endosome membrane"/>
    <property type="evidence" value="ECO:0007669"/>
    <property type="project" value="UniProtKB-SubCell"/>
</dbReference>
<keyword evidence="8" id="KW-0175">Coiled coil</keyword>
<reference evidence="11" key="1">
    <citation type="submission" date="2019-08" db="EMBL/GenBank/DDBJ databases">
        <title>The improved chromosome-level genome for the pearl oyster Pinctada fucata martensii using PacBio sequencing and Hi-C.</title>
        <authorList>
            <person name="Zheng Z."/>
        </authorList>
    </citation>
    <scope>NUCLEOTIDE SEQUENCE</scope>
    <source>
        <strain evidence="11">ZZ-2019</strain>
        <tissue evidence="11">Adductor muscle</tissue>
    </source>
</reference>
<accession>A0AA89BXV5</accession>
<dbReference type="SUPFAM" id="SSF54495">
    <property type="entry name" value="UBC-like"/>
    <property type="match status" value="1"/>
</dbReference>
<dbReference type="InterPro" id="IPR029012">
    <property type="entry name" value="Helix_hairpin_bin_sf"/>
</dbReference>
<dbReference type="Gene3D" id="1.10.287.660">
    <property type="entry name" value="Helix hairpin bin"/>
    <property type="match status" value="1"/>
</dbReference>
<comment type="similarity">
    <text evidence="2">Belongs to the VPS37 family.</text>
</comment>
<evidence type="ECO:0000256" key="3">
    <source>
        <dbReference type="ARBA" id="ARBA00022448"/>
    </source>
</evidence>
<feature type="compositionally biased region" description="Pro residues" evidence="9">
    <location>
        <begin position="136"/>
        <end position="152"/>
    </location>
</feature>
<evidence type="ECO:0000313" key="11">
    <source>
        <dbReference type="EMBL" id="KAK3100579.1"/>
    </source>
</evidence>
<comment type="caution">
    <text evidence="11">The sequence shown here is derived from an EMBL/GenBank/DDBJ whole genome shotgun (WGS) entry which is preliminary data.</text>
</comment>
<dbReference type="GO" id="GO:0043162">
    <property type="term" value="P:ubiquitin-dependent protein catabolic process via the multivesicular body sorting pathway"/>
    <property type="evidence" value="ECO:0007669"/>
    <property type="project" value="TreeGrafter"/>
</dbReference>
<evidence type="ECO:0000256" key="1">
    <source>
        <dbReference type="ARBA" id="ARBA00004633"/>
    </source>
</evidence>
<dbReference type="CDD" id="cd11685">
    <property type="entry name" value="UEV_TSG101-like"/>
    <property type="match status" value="1"/>
</dbReference>
<comment type="subcellular location">
    <subcellularLocation>
        <location evidence="1">Late endosome membrane</location>
        <topology evidence="1">Peripheral membrane protein</topology>
    </subcellularLocation>
</comment>
<evidence type="ECO:0000256" key="7">
    <source>
        <dbReference type="PROSITE-ProRule" id="PRU00646"/>
    </source>
</evidence>
<feature type="compositionally biased region" description="Low complexity" evidence="9">
    <location>
        <begin position="172"/>
        <end position="188"/>
    </location>
</feature>
<name>A0AA89BXV5_PINIB</name>
<dbReference type="SUPFAM" id="SSF140111">
    <property type="entry name" value="Endosomal sorting complex assembly domain"/>
    <property type="match status" value="1"/>
</dbReference>
<evidence type="ECO:0000256" key="2">
    <source>
        <dbReference type="ARBA" id="ARBA00007617"/>
    </source>
</evidence>
<dbReference type="EMBL" id="VSWD01000006">
    <property type="protein sequence ID" value="KAK3100579.1"/>
    <property type="molecule type" value="Genomic_DNA"/>
</dbReference>
<dbReference type="PROSITE" id="PS51314">
    <property type="entry name" value="VPS37_C"/>
    <property type="match status" value="1"/>
</dbReference>
<evidence type="ECO:0000313" key="12">
    <source>
        <dbReference type="Proteomes" id="UP001186944"/>
    </source>
</evidence>
<gene>
    <name evidence="11" type="ORF">FSP39_022103</name>
</gene>
<sequence length="368" mass="41150">MSWSIFGSKNKNSGSSQTNLQAHRAKQIDSLKKAKLNPLESIPNTEYRIPFKCGQSSFQLVVTLPPLFPQDPPMIVLNPPAMHPWLDGLSKVVGCPALNAFSMHSSLANVVQSILDEFKRNPPQLGSQNFGAPGGMPYPGPTPGLSMPPPPVSGYTPPYISAPQYNSPSLPPSQILSSSSSSTDIQPPGRRTPTNNDYTVPDVNVAFPELSSKSLTQLNEMLNEEEKILEMIQKLPEVCRLQEVREEISNECIQLARDNLSKKPAILQMKQQVSDRQSLLRSAQQEFESDQRKLMSMSDQFHPTNIQTNLKVALMEAEEESENIVEELLSKKVDIDEFTQRFIKTRTLCHSRRAKDEKLNQIILQHGY</sequence>
<feature type="region of interest" description="Disordered" evidence="9">
    <location>
        <begin position="120"/>
        <end position="200"/>
    </location>
</feature>
<keyword evidence="4" id="KW-0967">Endosome</keyword>
<feature type="region of interest" description="Disordered" evidence="9">
    <location>
        <begin position="1"/>
        <end position="20"/>
    </location>
</feature>
<keyword evidence="5 7" id="KW-0653">Protein transport</keyword>
<feature type="coiled-coil region" evidence="8">
    <location>
        <begin position="280"/>
        <end position="327"/>
    </location>
</feature>
<evidence type="ECO:0000256" key="4">
    <source>
        <dbReference type="ARBA" id="ARBA00022753"/>
    </source>
</evidence>
<evidence type="ECO:0000256" key="5">
    <source>
        <dbReference type="ARBA" id="ARBA00022927"/>
    </source>
</evidence>
<dbReference type="Pfam" id="PF07200">
    <property type="entry name" value="Mod_r"/>
    <property type="match status" value="1"/>
</dbReference>
<dbReference type="GO" id="GO:0000813">
    <property type="term" value="C:ESCRT I complex"/>
    <property type="evidence" value="ECO:0007669"/>
    <property type="project" value="TreeGrafter"/>
</dbReference>
<dbReference type="InterPro" id="IPR016135">
    <property type="entry name" value="UBQ-conjugating_enzyme/RWD"/>
</dbReference>
<keyword evidence="12" id="KW-1185">Reference proteome</keyword>
<proteinExistence type="inferred from homology"/>
<evidence type="ECO:0000256" key="9">
    <source>
        <dbReference type="SAM" id="MobiDB-lite"/>
    </source>
</evidence>
<evidence type="ECO:0000256" key="8">
    <source>
        <dbReference type="SAM" id="Coils"/>
    </source>
</evidence>
<dbReference type="GO" id="GO:0006623">
    <property type="term" value="P:protein targeting to vacuole"/>
    <property type="evidence" value="ECO:0007669"/>
    <property type="project" value="TreeGrafter"/>
</dbReference>
<feature type="domain" description="VPS37 C-terminal" evidence="10">
    <location>
        <begin position="284"/>
        <end position="368"/>
    </location>
</feature>
<evidence type="ECO:0000256" key="6">
    <source>
        <dbReference type="ARBA" id="ARBA00025010"/>
    </source>
</evidence>
<comment type="function">
    <text evidence="6">Component of the ESCRT-I complex, a regulator of vesicular trafficking process. Required for the sorting of endocytic ubiquitinated cargos into multivesicular bodies. May be involved in cell growth and differentiation.</text>
</comment>
<dbReference type="Proteomes" id="UP001186944">
    <property type="component" value="Unassembled WGS sequence"/>
</dbReference>
<dbReference type="GO" id="GO:0006612">
    <property type="term" value="P:protein targeting to membrane"/>
    <property type="evidence" value="ECO:0007669"/>
    <property type="project" value="TreeGrafter"/>
</dbReference>
<evidence type="ECO:0000259" key="10">
    <source>
        <dbReference type="PROSITE" id="PS51314"/>
    </source>
</evidence>